<keyword evidence="6" id="KW-0479">Metal-binding</keyword>
<gene>
    <name evidence="13" type="ORF">BHS09_20930</name>
</gene>
<keyword evidence="5" id="KW-0812">Transmembrane</keyword>
<keyword evidence="4" id="KW-0349">Heme</keyword>
<keyword evidence="7" id="KW-1133">Transmembrane helix</keyword>
<sequence>MTLAVPLLVDAVPQTSLPISHPHPHALSEPEAFAQDLQALKQELESSLGEADLAHARKIERWGRACSALGYATAWLMPNPVSALLIAQGNTARWTMMAHHVTHRGYDKVPGVPAHYTGKRFATGWRRFLDWPDWIHPQAWRHEHNVLHHGRTGEAVDPDLVEMNTEWLRQSRMPMLAKYALVAFFACTWKVTYYAPNTFLEWRRFERKRAGGPDEPGTLPLITAFNPFSVEGRAFWWTCLLPYAGLRFVLLPALFAPLGAWAVLSVFANSVFAEVLTNIQSFVLIAPNHAGDDLYRFEGRARSGAEFSVRQVVGSVNYATGNDVVDFLHGWLNYQIEHHLWPSLPMTRYRQAQPKVKALCEKHGVPYAQESVFRRVKRLVDIMVGRTSMRSWGPAPRG</sequence>
<evidence type="ECO:0000256" key="6">
    <source>
        <dbReference type="ARBA" id="ARBA00022723"/>
    </source>
</evidence>
<dbReference type="PANTHER" id="PTHR19353">
    <property type="entry name" value="FATTY ACID DESATURASE 2"/>
    <property type="match status" value="1"/>
</dbReference>
<evidence type="ECO:0000256" key="4">
    <source>
        <dbReference type="ARBA" id="ARBA00022617"/>
    </source>
</evidence>
<dbReference type="PANTHER" id="PTHR19353:SF30">
    <property type="entry name" value="DELTA 8-(E)-SPHINGOLIPID DESATURASE"/>
    <property type="match status" value="1"/>
</dbReference>
<dbReference type="GO" id="GO:0016717">
    <property type="term" value="F:oxidoreductase activity, acting on paired donors, with oxidation of a pair of donors resulting in the reduction of molecular oxygen to two molecules of water"/>
    <property type="evidence" value="ECO:0007669"/>
    <property type="project" value="TreeGrafter"/>
</dbReference>
<dbReference type="InterPro" id="IPR005804">
    <property type="entry name" value="FA_desaturase_dom"/>
</dbReference>
<evidence type="ECO:0000256" key="10">
    <source>
        <dbReference type="ARBA" id="ARBA00023098"/>
    </source>
</evidence>
<evidence type="ECO:0000256" key="1">
    <source>
        <dbReference type="ARBA" id="ARBA00004141"/>
    </source>
</evidence>
<dbReference type="Proteomes" id="UP000320179">
    <property type="component" value="Chromosome"/>
</dbReference>
<keyword evidence="8" id="KW-0560">Oxidoreductase</keyword>
<comment type="subcellular location">
    <subcellularLocation>
        <location evidence="1">Membrane</location>
        <topology evidence="1">Multi-pass membrane protein</topology>
    </subcellularLocation>
</comment>
<dbReference type="GO" id="GO:0006629">
    <property type="term" value="P:lipid metabolic process"/>
    <property type="evidence" value="ECO:0007669"/>
    <property type="project" value="UniProtKB-KW"/>
</dbReference>
<keyword evidence="11" id="KW-0472">Membrane</keyword>
<dbReference type="EMBL" id="CP017174">
    <property type="protein sequence ID" value="QDE69239.1"/>
    <property type="molecule type" value="Genomic_DNA"/>
</dbReference>
<dbReference type="Pfam" id="PF00487">
    <property type="entry name" value="FA_desaturase"/>
    <property type="match status" value="1"/>
</dbReference>
<evidence type="ECO:0000256" key="11">
    <source>
        <dbReference type="ARBA" id="ARBA00023136"/>
    </source>
</evidence>
<dbReference type="GO" id="GO:0016020">
    <property type="term" value="C:membrane"/>
    <property type="evidence" value="ECO:0007669"/>
    <property type="project" value="UniProtKB-SubCell"/>
</dbReference>
<name>A0AAE6G239_MYXXA</name>
<keyword evidence="10" id="KW-0443">Lipid metabolism</keyword>
<evidence type="ECO:0000256" key="2">
    <source>
        <dbReference type="ARBA" id="ARBA00005189"/>
    </source>
</evidence>
<organism evidence="13 14">
    <name type="scientific">Myxococcus xanthus</name>
    <dbReference type="NCBI Taxonomy" id="34"/>
    <lineage>
        <taxon>Bacteria</taxon>
        <taxon>Pseudomonadati</taxon>
        <taxon>Myxococcota</taxon>
        <taxon>Myxococcia</taxon>
        <taxon>Myxococcales</taxon>
        <taxon>Cystobacterineae</taxon>
        <taxon>Myxococcaceae</taxon>
        <taxon>Myxococcus</taxon>
    </lineage>
</organism>
<dbReference type="RefSeq" id="WP_140798766.1">
    <property type="nucleotide sequence ID" value="NZ_CP017173.1"/>
</dbReference>
<evidence type="ECO:0000256" key="7">
    <source>
        <dbReference type="ARBA" id="ARBA00022989"/>
    </source>
</evidence>
<dbReference type="AlphaFoldDB" id="A0AAE6G239"/>
<protein>
    <submittedName>
        <fullName evidence="13">Fatty acid desaturase</fullName>
    </submittedName>
</protein>
<evidence type="ECO:0000256" key="9">
    <source>
        <dbReference type="ARBA" id="ARBA00023004"/>
    </source>
</evidence>
<accession>A0AAE6G239</accession>
<keyword evidence="9" id="KW-0408">Iron</keyword>
<evidence type="ECO:0000256" key="3">
    <source>
        <dbReference type="ARBA" id="ARBA00009295"/>
    </source>
</evidence>
<evidence type="ECO:0000259" key="12">
    <source>
        <dbReference type="Pfam" id="PF00487"/>
    </source>
</evidence>
<evidence type="ECO:0000256" key="8">
    <source>
        <dbReference type="ARBA" id="ARBA00023002"/>
    </source>
</evidence>
<reference evidence="13 14" key="1">
    <citation type="journal article" date="2019" name="Science">
        <title>Social genes are selection hotspots in kin groups of a soil microbe.</title>
        <authorList>
            <person name="Wielgoss S."/>
            <person name="Wolfensberger R."/>
            <person name="Sun L."/>
            <person name="Fiegna F."/>
            <person name="Velicer G.J."/>
        </authorList>
    </citation>
    <scope>NUCLEOTIDE SEQUENCE [LARGE SCALE GENOMIC DNA]</scope>
    <source>
        <strain evidence="13 14">MC3.5.9c15</strain>
    </source>
</reference>
<dbReference type="GO" id="GO:0046872">
    <property type="term" value="F:metal ion binding"/>
    <property type="evidence" value="ECO:0007669"/>
    <property type="project" value="UniProtKB-KW"/>
</dbReference>
<proteinExistence type="inferred from homology"/>
<feature type="domain" description="Fatty acid desaturase" evidence="12">
    <location>
        <begin position="76"/>
        <end position="369"/>
    </location>
</feature>
<evidence type="ECO:0000313" key="13">
    <source>
        <dbReference type="EMBL" id="QDE69239.1"/>
    </source>
</evidence>
<evidence type="ECO:0000313" key="14">
    <source>
        <dbReference type="Proteomes" id="UP000320179"/>
    </source>
</evidence>
<comment type="similarity">
    <text evidence="3">Belongs to the fatty acid desaturase type 1 family.</text>
</comment>
<comment type="pathway">
    <text evidence="2">Lipid metabolism.</text>
</comment>
<evidence type="ECO:0000256" key="5">
    <source>
        <dbReference type="ARBA" id="ARBA00022692"/>
    </source>
</evidence>
<dbReference type="InterPro" id="IPR012171">
    <property type="entry name" value="Fatty_acid_desaturase"/>
</dbReference>